<dbReference type="FunFam" id="2.40.30.170:FF:000010">
    <property type="entry name" value="Efflux RND transporter periplasmic adaptor subunit"/>
    <property type="match status" value="1"/>
</dbReference>
<feature type="domain" description="YknX-like C-terminal permuted SH3-like" evidence="6">
    <location>
        <begin position="320"/>
        <end position="387"/>
    </location>
</feature>
<feature type="coiled-coil region" evidence="2">
    <location>
        <begin position="140"/>
        <end position="167"/>
    </location>
</feature>
<gene>
    <name evidence="7" type="ORF">SAMN05421512_108214</name>
</gene>
<protein>
    <submittedName>
        <fullName evidence="7">Membrane fusion protein, multidrug efflux system</fullName>
    </submittedName>
</protein>
<dbReference type="Gene3D" id="2.40.50.100">
    <property type="match status" value="1"/>
</dbReference>
<dbReference type="GO" id="GO:1990281">
    <property type="term" value="C:efflux pump complex"/>
    <property type="evidence" value="ECO:0007669"/>
    <property type="project" value="TreeGrafter"/>
</dbReference>
<sequence>MNLAGRPPEPTGQPWGCCQMSYRSLPAVGTAIVALALAGGVAYLSWSDGPSFLASATSTVSTSPATASPGTAATGQRRGVAVETAPVGTRDVVEDIRAFGTLVANESVVISPEIAGRVARIGFEEGQRVGEGDVLVELDAQILRAELDKAKSEVSLAEANFERARKLAEQGSGTLRARDETSQGYTAAQANVALAEARLAKTSIAAPFSGIVGFRNISVGAYVSPGDRIVELASIDPLKVEFRVSETYLPNLRSGLPVTVTVDALPGETITGKITAIDPIVDVSGRAIRLRAELPNPDGRLSPGLFARIRIVIEERSEAMVVPEAAVFRDEGKLFVYRLEDGKAVKTPIEIGLRSPGDVEIRSGLASGAVVITAGQLLLRDGAAVEVVDGPRGG</sequence>
<evidence type="ECO:0000313" key="7">
    <source>
        <dbReference type="EMBL" id="SOC16066.1"/>
    </source>
</evidence>
<keyword evidence="3" id="KW-0472">Membrane</keyword>
<evidence type="ECO:0000259" key="4">
    <source>
        <dbReference type="Pfam" id="PF25917"/>
    </source>
</evidence>
<dbReference type="Gene3D" id="2.40.30.170">
    <property type="match status" value="1"/>
</dbReference>
<dbReference type="EMBL" id="OBML01000008">
    <property type="protein sequence ID" value="SOC16066.1"/>
    <property type="molecule type" value="Genomic_DNA"/>
</dbReference>
<reference evidence="7 8" key="1">
    <citation type="submission" date="2017-08" db="EMBL/GenBank/DDBJ databases">
        <authorList>
            <person name="de Groot N.N."/>
        </authorList>
    </citation>
    <scope>NUCLEOTIDE SEQUENCE [LARGE SCALE GENOMIC DNA]</scope>
    <source>
        <strain evidence="7 8">USBA 352</strain>
    </source>
</reference>
<dbReference type="Pfam" id="PF25989">
    <property type="entry name" value="YknX_C"/>
    <property type="match status" value="1"/>
</dbReference>
<evidence type="ECO:0000256" key="3">
    <source>
        <dbReference type="SAM" id="Phobius"/>
    </source>
</evidence>
<proteinExistence type="inferred from homology"/>
<dbReference type="AlphaFoldDB" id="A0A285T4G1"/>
<dbReference type="Pfam" id="PF25954">
    <property type="entry name" value="Beta-barrel_RND_2"/>
    <property type="match status" value="1"/>
</dbReference>
<feature type="domain" description="CusB-like beta-barrel" evidence="5">
    <location>
        <begin position="240"/>
        <end position="311"/>
    </location>
</feature>
<dbReference type="STRING" id="538381.GCA_001696535_03060"/>
<evidence type="ECO:0000259" key="6">
    <source>
        <dbReference type="Pfam" id="PF25989"/>
    </source>
</evidence>
<dbReference type="OrthoDB" id="9806939at2"/>
<feature type="domain" description="Multidrug resistance protein MdtA-like barrel-sandwich hybrid" evidence="4">
    <location>
        <begin position="107"/>
        <end position="227"/>
    </location>
</feature>
<keyword evidence="3" id="KW-0812">Transmembrane</keyword>
<keyword evidence="8" id="KW-1185">Reference proteome</keyword>
<dbReference type="NCBIfam" id="TIGR01730">
    <property type="entry name" value="RND_mfp"/>
    <property type="match status" value="1"/>
</dbReference>
<dbReference type="SUPFAM" id="SSF111369">
    <property type="entry name" value="HlyD-like secretion proteins"/>
    <property type="match status" value="1"/>
</dbReference>
<accession>A0A285T4G1</accession>
<dbReference type="GO" id="GO:0015562">
    <property type="term" value="F:efflux transmembrane transporter activity"/>
    <property type="evidence" value="ECO:0007669"/>
    <property type="project" value="TreeGrafter"/>
</dbReference>
<dbReference type="Pfam" id="PF25917">
    <property type="entry name" value="BSH_RND"/>
    <property type="match status" value="1"/>
</dbReference>
<comment type="similarity">
    <text evidence="1">Belongs to the membrane fusion protein (MFP) (TC 8.A.1) family.</text>
</comment>
<evidence type="ECO:0000313" key="8">
    <source>
        <dbReference type="Proteomes" id="UP000219331"/>
    </source>
</evidence>
<keyword evidence="3" id="KW-1133">Transmembrane helix</keyword>
<dbReference type="InterPro" id="IPR058792">
    <property type="entry name" value="Beta-barrel_RND_2"/>
</dbReference>
<dbReference type="InterPro" id="IPR006143">
    <property type="entry name" value="RND_pump_MFP"/>
</dbReference>
<dbReference type="Gene3D" id="2.40.420.20">
    <property type="match status" value="1"/>
</dbReference>
<keyword evidence="2" id="KW-0175">Coiled coil</keyword>
<name>A0A285T4G1_9HYPH</name>
<dbReference type="InterPro" id="IPR058625">
    <property type="entry name" value="MdtA-like_BSH"/>
</dbReference>
<evidence type="ECO:0000256" key="2">
    <source>
        <dbReference type="SAM" id="Coils"/>
    </source>
</evidence>
<dbReference type="InterPro" id="IPR058637">
    <property type="entry name" value="YknX-like_C"/>
</dbReference>
<dbReference type="Proteomes" id="UP000219331">
    <property type="component" value="Unassembled WGS sequence"/>
</dbReference>
<dbReference type="PANTHER" id="PTHR30469">
    <property type="entry name" value="MULTIDRUG RESISTANCE PROTEIN MDTA"/>
    <property type="match status" value="1"/>
</dbReference>
<evidence type="ECO:0000256" key="1">
    <source>
        <dbReference type="ARBA" id="ARBA00009477"/>
    </source>
</evidence>
<dbReference type="PANTHER" id="PTHR30469:SF15">
    <property type="entry name" value="HLYD FAMILY OF SECRETION PROTEINS"/>
    <property type="match status" value="1"/>
</dbReference>
<organism evidence="7 8">
    <name type="scientific">Stappia indica</name>
    <dbReference type="NCBI Taxonomy" id="538381"/>
    <lineage>
        <taxon>Bacteria</taxon>
        <taxon>Pseudomonadati</taxon>
        <taxon>Pseudomonadota</taxon>
        <taxon>Alphaproteobacteria</taxon>
        <taxon>Hyphomicrobiales</taxon>
        <taxon>Stappiaceae</taxon>
        <taxon>Stappia</taxon>
    </lineage>
</organism>
<evidence type="ECO:0000259" key="5">
    <source>
        <dbReference type="Pfam" id="PF25954"/>
    </source>
</evidence>
<feature type="transmembrane region" description="Helical" evidence="3">
    <location>
        <begin position="25"/>
        <end position="46"/>
    </location>
</feature>
<dbReference type="Gene3D" id="1.10.287.470">
    <property type="entry name" value="Helix hairpin bin"/>
    <property type="match status" value="1"/>
</dbReference>